<accession>A0A0E9XXV5</accession>
<evidence type="ECO:0000256" key="1">
    <source>
        <dbReference type="SAM" id="SignalP"/>
    </source>
</evidence>
<dbReference type="AlphaFoldDB" id="A0A0E9XXV5"/>
<feature type="chain" id="PRO_5002435528" description="Secreted protein" evidence="1">
    <location>
        <begin position="22"/>
        <end position="102"/>
    </location>
</feature>
<reference evidence="2" key="2">
    <citation type="journal article" date="2015" name="Fish Shellfish Immunol.">
        <title>Early steps in the European eel (Anguilla anguilla)-Vibrio vulnificus interaction in the gills: Role of the RtxA13 toxin.</title>
        <authorList>
            <person name="Callol A."/>
            <person name="Pajuelo D."/>
            <person name="Ebbesson L."/>
            <person name="Teles M."/>
            <person name="MacKenzie S."/>
            <person name="Amaro C."/>
        </authorList>
    </citation>
    <scope>NUCLEOTIDE SEQUENCE</scope>
</reference>
<evidence type="ECO:0000313" key="2">
    <source>
        <dbReference type="EMBL" id="JAI07563.1"/>
    </source>
</evidence>
<organism evidence="2">
    <name type="scientific">Anguilla anguilla</name>
    <name type="common">European freshwater eel</name>
    <name type="synonym">Muraena anguilla</name>
    <dbReference type="NCBI Taxonomy" id="7936"/>
    <lineage>
        <taxon>Eukaryota</taxon>
        <taxon>Metazoa</taxon>
        <taxon>Chordata</taxon>
        <taxon>Craniata</taxon>
        <taxon>Vertebrata</taxon>
        <taxon>Euteleostomi</taxon>
        <taxon>Actinopterygii</taxon>
        <taxon>Neopterygii</taxon>
        <taxon>Teleostei</taxon>
        <taxon>Anguilliformes</taxon>
        <taxon>Anguillidae</taxon>
        <taxon>Anguilla</taxon>
    </lineage>
</organism>
<evidence type="ECO:0008006" key="3">
    <source>
        <dbReference type="Google" id="ProtNLM"/>
    </source>
</evidence>
<keyword evidence="1" id="KW-0732">Signal</keyword>
<feature type="signal peptide" evidence="1">
    <location>
        <begin position="1"/>
        <end position="21"/>
    </location>
</feature>
<dbReference type="EMBL" id="GBXM01001015">
    <property type="protein sequence ID" value="JAI07563.1"/>
    <property type="molecule type" value="Transcribed_RNA"/>
</dbReference>
<reference evidence="2" key="1">
    <citation type="submission" date="2014-11" db="EMBL/GenBank/DDBJ databases">
        <authorList>
            <person name="Amaro Gonzalez C."/>
        </authorList>
    </citation>
    <scope>NUCLEOTIDE SEQUENCE</scope>
</reference>
<proteinExistence type="predicted"/>
<sequence>MFFISYCISLVLACLISNVSYLENLLPTSQFFRLVCVTPCKRVCSGLTLFHLNRRTRCLCHVNEVIDLTLQTQSCRHPLLYKEDSLVLTIVFFPPGSLLCPR</sequence>
<protein>
    <recommendedName>
        <fullName evidence="3">Secreted protein</fullName>
    </recommendedName>
</protein>
<name>A0A0E9XXV5_ANGAN</name>